<organism evidence="1 2">
    <name type="scientific">Canavalia gladiata</name>
    <name type="common">Sword bean</name>
    <name type="synonym">Dolichos gladiatus</name>
    <dbReference type="NCBI Taxonomy" id="3824"/>
    <lineage>
        <taxon>Eukaryota</taxon>
        <taxon>Viridiplantae</taxon>
        <taxon>Streptophyta</taxon>
        <taxon>Embryophyta</taxon>
        <taxon>Tracheophyta</taxon>
        <taxon>Spermatophyta</taxon>
        <taxon>Magnoliopsida</taxon>
        <taxon>eudicotyledons</taxon>
        <taxon>Gunneridae</taxon>
        <taxon>Pentapetalae</taxon>
        <taxon>rosids</taxon>
        <taxon>fabids</taxon>
        <taxon>Fabales</taxon>
        <taxon>Fabaceae</taxon>
        <taxon>Papilionoideae</taxon>
        <taxon>50 kb inversion clade</taxon>
        <taxon>NPAAA clade</taxon>
        <taxon>indigoferoid/millettioid clade</taxon>
        <taxon>Phaseoleae</taxon>
        <taxon>Canavalia</taxon>
    </lineage>
</organism>
<dbReference type="Proteomes" id="UP001367508">
    <property type="component" value="Unassembled WGS sequence"/>
</dbReference>
<keyword evidence="2" id="KW-1185">Reference proteome</keyword>
<dbReference type="EMBL" id="JAYMYQ010000001">
    <property type="protein sequence ID" value="KAK7358248.1"/>
    <property type="molecule type" value="Genomic_DNA"/>
</dbReference>
<gene>
    <name evidence="1" type="ORF">VNO77_00174</name>
</gene>
<proteinExistence type="predicted"/>
<accession>A0AAN9R910</accession>
<protein>
    <submittedName>
        <fullName evidence="1">Uncharacterized protein</fullName>
    </submittedName>
</protein>
<evidence type="ECO:0000313" key="1">
    <source>
        <dbReference type="EMBL" id="KAK7358248.1"/>
    </source>
</evidence>
<reference evidence="1 2" key="1">
    <citation type="submission" date="2024-01" db="EMBL/GenBank/DDBJ databases">
        <title>The genomes of 5 underutilized Papilionoideae crops provide insights into root nodulation and disease resistanc.</title>
        <authorList>
            <person name="Jiang F."/>
        </authorList>
    </citation>
    <scope>NUCLEOTIDE SEQUENCE [LARGE SCALE GENOMIC DNA]</scope>
    <source>
        <strain evidence="1">LVBAO_FW01</strain>
        <tissue evidence="1">Leaves</tissue>
    </source>
</reference>
<sequence length="139" mass="16125">MALSEKVRSPWTFNICRGKLSRILKQRFANMRVCQAKKQNSPSRITKNLLNSSAHIVFVKNRYAVYDLRLDGLRKGLVAVTRNLLKPFLGDNGGAAYDPRLDGLRKELIVVTLKLLKPFSLHFRVSKIRRERKEKKQYL</sequence>
<dbReference type="AlphaFoldDB" id="A0AAN9R910"/>
<comment type="caution">
    <text evidence="1">The sequence shown here is derived from an EMBL/GenBank/DDBJ whole genome shotgun (WGS) entry which is preliminary data.</text>
</comment>
<evidence type="ECO:0000313" key="2">
    <source>
        <dbReference type="Proteomes" id="UP001367508"/>
    </source>
</evidence>
<name>A0AAN9R910_CANGL</name>